<feature type="region of interest" description="Disordered" evidence="1">
    <location>
        <begin position="519"/>
        <end position="573"/>
    </location>
</feature>
<dbReference type="AlphaFoldDB" id="A0A7K9PJQ4"/>
<dbReference type="EMBL" id="VWZT01008270">
    <property type="protein sequence ID" value="NXH99458.1"/>
    <property type="molecule type" value="Genomic_DNA"/>
</dbReference>
<gene>
    <name evidence="3" type="primary">Map10</name>
    <name evidence="3" type="ORF">PACPHI_R15097</name>
</gene>
<feature type="non-terminal residue" evidence="3">
    <location>
        <position position="1"/>
    </location>
</feature>
<dbReference type="GO" id="GO:0030496">
    <property type="term" value="C:midbody"/>
    <property type="evidence" value="ECO:0007669"/>
    <property type="project" value="TreeGrafter"/>
</dbReference>
<feature type="region of interest" description="Disordered" evidence="1">
    <location>
        <begin position="1"/>
        <end position="91"/>
    </location>
</feature>
<dbReference type="GO" id="GO:0005813">
    <property type="term" value="C:centrosome"/>
    <property type="evidence" value="ECO:0007669"/>
    <property type="project" value="TreeGrafter"/>
</dbReference>
<organism evidence="3 4">
    <name type="scientific">Pachycephala philippinensis</name>
    <name type="common">yellow-belllied whistler</name>
    <dbReference type="NCBI Taxonomy" id="449367"/>
    <lineage>
        <taxon>Eukaryota</taxon>
        <taxon>Metazoa</taxon>
        <taxon>Chordata</taxon>
        <taxon>Craniata</taxon>
        <taxon>Vertebrata</taxon>
        <taxon>Euteleostomi</taxon>
        <taxon>Archelosauria</taxon>
        <taxon>Archosauria</taxon>
        <taxon>Dinosauria</taxon>
        <taxon>Saurischia</taxon>
        <taxon>Theropoda</taxon>
        <taxon>Coelurosauria</taxon>
        <taxon>Aves</taxon>
        <taxon>Neognathae</taxon>
        <taxon>Neoaves</taxon>
        <taxon>Telluraves</taxon>
        <taxon>Australaves</taxon>
        <taxon>Passeriformes</taxon>
        <taxon>Corvoidea</taxon>
        <taxon>Pachycephalidae</taxon>
        <taxon>Pachycephala</taxon>
    </lineage>
</organism>
<keyword evidence="4" id="KW-1185">Reference proteome</keyword>
<accession>A0A7K9PJQ4</accession>
<feature type="compositionally biased region" description="Polar residues" evidence="1">
    <location>
        <begin position="158"/>
        <end position="174"/>
    </location>
</feature>
<dbReference type="PANTHER" id="PTHR21831:SF2">
    <property type="entry name" value="MICROTUBULE-ASSOCIATED PROTEIN 10"/>
    <property type="match status" value="1"/>
</dbReference>
<dbReference type="InterPro" id="IPR026679">
    <property type="entry name" value="MAP10_C-term"/>
</dbReference>
<feature type="compositionally biased region" description="Polar residues" evidence="1">
    <location>
        <begin position="543"/>
        <end position="552"/>
    </location>
</feature>
<feature type="compositionally biased region" description="Polar residues" evidence="1">
    <location>
        <begin position="497"/>
        <end position="507"/>
    </location>
</feature>
<reference evidence="3 4" key="1">
    <citation type="submission" date="2019-09" db="EMBL/GenBank/DDBJ databases">
        <title>Bird 10,000 Genomes (B10K) Project - Family phase.</title>
        <authorList>
            <person name="Zhang G."/>
        </authorList>
    </citation>
    <scope>NUCLEOTIDE SEQUENCE [LARGE SCALE GENOMIC DNA]</scope>
    <source>
        <strain evidence="3">B10K-DU-001-28</strain>
        <tissue evidence="3">Muscle</tissue>
    </source>
</reference>
<dbReference type="GO" id="GO:0008017">
    <property type="term" value="F:microtubule binding"/>
    <property type="evidence" value="ECO:0007669"/>
    <property type="project" value="InterPro"/>
</dbReference>
<dbReference type="GO" id="GO:0032467">
    <property type="term" value="P:positive regulation of cytokinesis"/>
    <property type="evidence" value="ECO:0007669"/>
    <property type="project" value="TreeGrafter"/>
</dbReference>
<feature type="domain" description="Microtubule-associated protein 10 C-terminal" evidence="2">
    <location>
        <begin position="81"/>
        <end position="625"/>
    </location>
</feature>
<dbReference type="GO" id="GO:0051256">
    <property type="term" value="P:mitotic spindle midzone assembly"/>
    <property type="evidence" value="ECO:0007669"/>
    <property type="project" value="TreeGrafter"/>
</dbReference>
<feature type="compositionally biased region" description="Basic and acidic residues" evidence="1">
    <location>
        <begin position="446"/>
        <end position="459"/>
    </location>
</feature>
<evidence type="ECO:0000259" key="2">
    <source>
        <dbReference type="Pfam" id="PF14925"/>
    </source>
</evidence>
<protein>
    <submittedName>
        <fullName evidence="3">MAP10 protein</fullName>
    </submittedName>
</protein>
<comment type="caution">
    <text evidence="3">The sequence shown here is derived from an EMBL/GenBank/DDBJ whole genome shotgun (WGS) entry which is preliminary data.</text>
</comment>
<dbReference type="GO" id="GO:1990023">
    <property type="term" value="C:mitotic spindle midzone"/>
    <property type="evidence" value="ECO:0007669"/>
    <property type="project" value="TreeGrafter"/>
</dbReference>
<sequence>PRDEEEEEKEEKKEEEEEEEGEELEGNVFCPPLLYYSREPAEPQRPPATVGQWEYVEPQRLQEKDKGHSPPPPSAGPSLLHPASPRQPHDTLVQLPLLSALLAELSVLTRSAVPAAAVHPHLAWLYQAPASGDTASQSLNCSAALRPAETPVGPGRSSEATSPQFIQAATSPGSSGAGRRPKKAVPQGQPASERNCKAKENRPPKKKLLYGLTNTLRLRLQQTNPDKLVIHERREQYRKKQIGMLKERSPLPKRKLVRNAEEQQVSCRHCSTGGSSKRNNQLDKIVQTSLENTALSESISGTGDVSPGLQKQAIACLSRNDSIASKERPYKATTALLEETALKSAHEEKYAKAQLRSDANAKGSKGDAIHLIHHKTMEHDDVSVVSGHKLSPSRSVENNSEFIYSDDFVASPENTVYSEDFTNAECTDRDSKVLDSSPEPLWLESTKQDRSDTEPESSRSRISKTSQRAQSTSDLVPVPSASSPVQSLRRNYDFKTSKGTSAESADSLNLAEMEASLLDEEQKAQQMSKEENRHDRHIKEMSTLRSKQVNSDTDQDIGKGQISAGEKQSVTQVSSYLPSDMSDLELSVLENSMSDKEDDFLEKLHGPNQYKDISELVINKLPGYTM</sequence>
<feature type="non-terminal residue" evidence="3">
    <location>
        <position position="626"/>
    </location>
</feature>
<evidence type="ECO:0000256" key="1">
    <source>
        <dbReference type="SAM" id="MobiDB-lite"/>
    </source>
</evidence>
<proteinExistence type="predicted"/>
<dbReference type="InterPro" id="IPR039302">
    <property type="entry name" value="MAP10"/>
</dbReference>
<dbReference type="Proteomes" id="UP000570547">
    <property type="component" value="Unassembled WGS sequence"/>
</dbReference>
<feature type="compositionally biased region" description="Acidic residues" evidence="1">
    <location>
        <begin position="1"/>
        <end position="25"/>
    </location>
</feature>
<feature type="compositionally biased region" description="Basic and acidic residues" evidence="1">
    <location>
        <begin position="520"/>
        <end position="542"/>
    </location>
</feature>
<feature type="compositionally biased region" description="Basic and acidic residues" evidence="1">
    <location>
        <begin position="194"/>
        <end position="203"/>
    </location>
</feature>
<feature type="region of interest" description="Disordered" evidence="1">
    <location>
        <begin position="146"/>
        <end position="203"/>
    </location>
</feature>
<name>A0A7K9PJQ4_9CORV</name>
<dbReference type="GO" id="GO:0005881">
    <property type="term" value="C:cytoplasmic microtubule"/>
    <property type="evidence" value="ECO:0007669"/>
    <property type="project" value="TreeGrafter"/>
</dbReference>
<dbReference type="GO" id="GO:0097431">
    <property type="term" value="C:mitotic spindle pole"/>
    <property type="evidence" value="ECO:0007669"/>
    <property type="project" value="TreeGrafter"/>
</dbReference>
<dbReference type="PANTHER" id="PTHR21831">
    <property type="entry name" value="MICROTUBULE-ASSOCIATED PROTEIN 10"/>
    <property type="match status" value="1"/>
</dbReference>
<dbReference type="GO" id="GO:0031122">
    <property type="term" value="P:cytoplasmic microtubule organization"/>
    <property type="evidence" value="ECO:0007669"/>
    <property type="project" value="TreeGrafter"/>
</dbReference>
<feature type="compositionally biased region" description="Low complexity" evidence="1">
    <location>
        <begin position="476"/>
        <end position="485"/>
    </location>
</feature>
<evidence type="ECO:0000313" key="3">
    <source>
        <dbReference type="EMBL" id="NXH99458.1"/>
    </source>
</evidence>
<dbReference type="Pfam" id="PF14925">
    <property type="entry name" value="HPHLAWLY"/>
    <property type="match status" value="1"/>
</dbReference>
<feature type="compositionally biased region" description="Polar residues" evidence="1">
    <location>
        <begin position="463"/>
        <end position="474"/>
    </location>
</feature>
<feature type="region of interest" description="Disordered" evidence="1">
    <location>
        <begin position="428"/>
        <end position="507"/>
    </location>
</feature>
<evidence type="ECO:0000313" key="4">
    <source>
        <dbReference type="Proteomes" id="UP000570547"/>
    </source>
</evidence>